<organism evidence="2 3">
    <name type="scientific">Mucilaginibacter lutimaris</name>
    <dbReference type="NCBI Taxonomy" id="931629"/>
    <lineage>
        <taxon>Bacteria</taxon>
        <taxon>Pseudomonadati</taxon>
        <taxon>Bacteroidota</taxon>
        <taxon>Sphingobacteriia</taxon>
        <taxon>Sphingobacteriales</taxon>
        <taxon>Sphingobacteriaceae</taxon>
        <taxon>Mucilaginibacter</taxon>
    </lineage>
</organism>
<dbReference type="RefSeq" id="WP_377144832.1">
    <property type="nucleotide sequence ID" value="NZ_JBHTIA010000012.1"/>
</dbReference>
<keyword evidence="1" id="KW-1133">Transmembrane helix</keyword>
<keyword evidence="1" id="KW-0812">Transmembrane</keyword>
<gene>
    <name evidence="2" type="ORF">ACFQZI_17630</name>
</gene>
<dbReference type="Proteomes" id="UP001597073">
    <property type="component" value="Unassembled WGS sequence"/>
</dbReference>
<dbReference type="EMBL" id="JBHTIA010000012">
    <property type="protein sequence ID" value="MFD0766687.1"/>
    <property type="molecule type" value="Genomic_DNA"/>
</dbReference>
<evidence type="ECO:0000313" key="2">
    <source>
        <dbReference type="EMBL" id="MFD0766687.1"/>
    </source>
</evidence>
<accession>A0ABW2ZKH9</accession>
<evidence type="ECO:0000313" key="3">
    <source>
        <dbReference type="Proteomes" id="UP001597073"/>
    </source>
</evidence>
<feature type="transmembrane region" description="Helical" evidence="1">
    <location>
        <begin position="40"/>
        <end position="61"/>
    </location>
</feature>
<reference evidence="3" key="1">
    <citation type="journal article" date="2019" name="Int. J. Syst. Evol. Microbiol.">
        <title>The Global Catalogue of Microorganisms (GCM) 10K type strain sequencing project: providing services to taxonomists for standard genome sequencing and annotation.</title>
        <authorList>
            <consortium name="The Broad Institute Genomics Platform"/>
            <consortium name="The Broad Institute Genome Sequencing Center for Infectious Disease"/>
            <person name="Wu L."/>
            <person name="Ma J."/>
        </authorList>
    </citation>
    <scope>NUCLEOTIDE SEQUENCE [LARGE SCALE GENOMIC DNA]</scope>
    <source>
        <strain evidence="3">CCUG 60742</strain>
    </source>
</reference>
<proteinExistence type="predicted"/>
<evidence type="ECO:0000256" key="1">
    <source>
        <dbReference type="SAM" id="Phobius"/>
    </source>
</evidence>
<feature type="transmembrane region" description="Helical" evidence="1">
    <location>
        <begin position="73"/>
        <end position="95"/>
    </location>
</feature>
<keyword evidence="1" id="KW-0472">Membrane</keyword>
<comment type="caution">
    <text evidence="2">The sequence shown here is derived from an EMBL/GenBank/DDBJ whole genome shotgun (WGS) entry which is preliminary data.</text>
</comment>
<protein>
    <submittedName>
        <fullName evidence="2">Uncharacterized protein</fullName>
    </submittedName>
</protein>
<feature type="transmembrane region" description="Helical" evidence="1">
    <location>
        <begin position="101"/>
        <end position="121"/>
    </location>
</feature>
<keyword evidence="3" id="KW-1185">Reference proteome</keyword>
<name>A0ABW2ZKH9_9SPHI</name>
<sequence length="129" mass="14036">MNTKLVMILSALFLAIAGTSLMFFPQEMSAYIGIGSNKYFALGIQIMGGLYFGFAMINWMAKGAIIGGIYNRPIAIGNFAHFFIGAIALVKAILADANMPFAIWILAAMYSLFAIVFGILFNRHPGVQE</sequence>